<accession>A0A8H6MJ50</accession>
<reference evidence="1 2" key="1">
    <citation type="journal article" date="2020" name="Phytopathology">
        <title>Genome Sequence Resources of Colletotrichum truncatum, C. plurivorum, C. musicola, and C. sojae: Four Species Pathogenic to Soybean (Glycine max).</title>
        <authorList>
            <person name="Rogerio F."/>
            <person name="Boufleur T.R."/>
            <person name="Ciampi-Guillardi M."/>
            <person name="Sukno S.A."/>
            <person name="Thon M.R."/>
            <person name="Massola Junior N.S."/>
            <person name="Baroncelli R."/>
        </authorList>
    </citation>
    <scope>NUCLEOTIDE SEQUENCE [LARGE SCALE GENOMIC DNA]</scope>
    <source>
        <strain evidence="1 2">LFN0009</strain>
    </source>
</reference>
<sequence length="56" mass="6383">MARIRSSTVYWAKHSTDEVVIFPTALPNLRSLAVSRWRRTPILSTSTRVLVWSGLV</sequence>
<comment type="caution">
    <text evidence="1">The sequence shown here is derived from an EMBL/GenBank/DDBJ whole genome shotgun (WGS) entry which is preliminary data.</text>
</comment>
<keyword evidence="2" id="KW-1185">Reference proteome</keyword>
<evidence type="ECO:0000313" key="1">
    <source>
        <dbReference type="EMBL" id="KAF6790316.1"/>
    </source>
</evidence>
<evidence type="ECO:0000313" key="2">
    <source>
        <dbReference type="Proteomes" id="UP000652219"/>
    </source>
</evidence>
<dbReference type="AlphaFoldDB" id="A0A8H6MJ50"/>
<dbReference type="EMBL" id="WIGN01000507">
    <property type="protein sequence ID" value="KAF6790316.1"/>
    <property type="molecule type" value="Genomic_DNA"/>
</dbReference>
<dbReference type="Proteomes" id="UP000652219">
    <property type="component" value="Unassembled WGS sequence"/>
</dbReference>
<proteinExistence type="predicted"/>
<name>A0A8H6MJ50_9PEZI</name>
<gene>
    <name evidence="1" type="ORF">CSOJ01_14607</name>
</gene>
<organism evidence="1 2">
    <name type="scientific">Colletotrichum sojae</name>
    <dbReference type="NCBI Taxonomy" id="2175907"/>
    <lineage>
        <taxon>Eukaryota</taxon>
        <taxon>Fungi</taxon>
        <taxon>Dikarya</taxon>
        <taxon>Ascomycota</taxon>
        <taxon>Pezizomycotina</taxon>
        <taxon>Sordariomycetes</taxon>
        <taxon>Hypocreomycetidae</taxon>
        <taxon>Glomerellales</taxon>
        <taxon>Glomerellaceae</taxon>
        <taxon>Colletotrichum</taxon>
        <taxon>Colletotrichum orchidearum species complex</taxon>
    </lineage>
</organism>
<protein>
    <submittedName>
        <fullName evidence="1">Uncharacterized protein</fullName>
    </submittedName>
</protein>